<dbReference type="PANTHER" id="PTHR21257:SF52">
    <property type="entry name" value="DELTA(14)-STEROL REDUCTASE TM7SF2"/>
    <property type="match status" value="1"/>
</dbReference>
<dbReference type="Gene3D" id="1.20.120.1630">
    <property type="match status" value="1"/>
</dbReference>
<keyword evidence="11 13" id="KW-1207">Sterol metabolism</keyword>
<evidence type="ECO:0000256" key="3">
    <source>
        <dbReference type="ARBA" id="ARBA00022516"/>
    </source>
</evidence>
<evidence type="ECO:0000256" key="5">
    <source>
        <dbReference type="ARBA" id="ARBA00022955"/>
    </source>
</evidence>
<evidence type="ECO:0000256" key="6">
    <source>
        <dbReference type="ARBA" id="ARBA00022989"/>
    </source>
</evidence>
<evidence type="ECO:0000256" key="7">
    <source>
        <dbReference type="ARBA" id="ARBA00023002"/>
    </source>
</evidence>
<feature type="transmembrane region" description="Helical" evidence="13">
    <location>
        <begin position="313"/>
        <end position="334"/>
    </location>
</feature>
<keyword evidence="6 13" id="KW-1133">Transmembrane helix</keyword>
<keyword evidence="3 13" id="KW-0444">Lipid biosynthesis</keyword>
<proteinExistence type="inferred from homology"/>
<dbReference type="EMBL" id="JAQQWI010000024">
    <property type="protein sequence ID" value="KAK7994265.1"/>
    <property type="molecule type" value="Genomic_DNA"/>
</dbReference>
<dbReference type="Pfam" id="PF01222">
    <property type="entry name" value="ERG4_ERG24"/>
    <property type="match status" value="1"/>
</dbReference>
<gene>
    <name evidence="14" type="ORF">PG991_015853</name>
</gene>
<keyword evidence="12 13" id="KW-0753">Steroid metabolism</keyword>
<comment type="caution">
    <text evidence="14">The sequence shown here is derived from an EMBL/GenBank/DDBJ whole genome shotgun (WGS) entry which is preliminary data.</text>
</comment>
<feature type="transmembrane region" description="Helical" evidence="13">
    <location>
        <begin position="280"/>
        <end position="301"/>
    </location>
</feature>
<feature type="transmembrane region" description="Helical" evidence="13">
    <location>
        <begin position="385"/>
        <end position="407"/>
    </location>
</feature>
<keyword evidence="7 13" id="KW-0560">Oxidoreductase</keyword>
<dbReference type="PANTHER" id="PTHR21257">
    <property type="entry name" value="DELTA(14)-STEROL REDUCTASE"/>
    <property type="match status" value="1"/>
</dbReference>
<evidence type="ECO:0000256" key="2">
    <source>
        <dbReference type="ARBA" id="ARBA00005402"/>
    </source>
</evidence>
<evidence type="ECO:0000256" key="8">
    <source>
        <dbReference type="ARBA" id="ARBA00023011"/>
    </source>
</evidence>
<dbReference type="InterPro" id="IPR001171">
    <property type="entry name" value="ERG24_DHCR-like"/>
</dbReference>
<keyword evidence="4 13" id="KW-0812">Transmembrane</keyword>
<feature type="transmembrane region" description="Helical" evidence="13">
    <location>
        <begin position="427"/>
        <end position="447"/>
    </location>
</feature>
<evidence type="ECO:0000256" key="9">
    <source>
        <dbReference type="ARBA" id="ARBA00023098"/>
    </source>
</evidence>
<dbReference type="PROSITE" id="PS01018">
    <property type="entry name" value="STEROL_REDUCT_2"/>
    <property type="match status" value="1"/>
</dbReference>
<keyword evidence="10 13" id="KW-0472">Membrane</keyword>
<keyword evidence="9 13" id="KW-0443">Lipid metabolism</keyword>
<reference evidence="14 15" key="1">
    <citation type="submission" date="2023-01" db="EMBL/GenBank/DDBJ databases">
        <title>Analysis of 21 Apiospora genomes using comparative genomics revels a genus with tremendous synthesis potential of carbohydrate active enzymes and secondary metabolites.</title>
        <authorList>
            <person name="Sorensen T."/>
        </authorList>
    </citation>
    <scope>NUCLEOTIDE SEQUENCE [LARGE SCALE GENOMIC DNA]</scope>
    <source>
        <strain evidence="14 15">CBS 20057</strain>
    </source>
</reference>
<evidence type="ECO:0000256" key="4">
    <source>
        <dbReference type="ARBA" id="ARBA00022692"/>
    </source>
</evidence>
<feature type="transmembrane region" description="Helical" evidence="13">
    <location>
        <begin position="148"/>
        <end position="168"/>
    </location>
</feature>
<evidence type="ECO:0000256" key="13">
    <source>
        <dbReference type="RuleBase" id="RU369120"/>
    </source>
</evidence>
<evidence type="ECO:0000313" key="15">
    <source>
        <dbReference type="Proteomes" id="UP001396898"/>
    </source>
</evidence>
<organism evidence="14 15">
    <name type="scientific">Apiospora marii</name>
    <dbReference type="NCBI Taxonomy" id="335849"/>
    <lineage>
        <taxon>Eukaryota</taxon>
        <taxon>Fungi</taxon>
        <taxon>Dikarya</taxon>
        <taxon>Ascomycota</taxon>
        <taxon>Pezizomycotina</taxon>
        <taxon>Sordariomycetes</taxon>
        <taxon>Xylariomycetidae</taxon>
        <taxon>Amphisphaeriales</taxon>
        <taxon>Apiosporaceae</taxon>
        <taxon>Apiospora</taxon>
    </lineage>
</organism>
<keyword evidence="8 13" id="KW-0756">Sterol biosynthesis</keyword>
<evidence type="ECO:0000256" key="11">
    <source>
        <dbReference type="ARBA" id="ARBA00023166"/>
    </source>
</evidence>
<comment type="similarity">
    <text evidence="2 13">Belongs to the ERG4/ERG24 family.</text>
</comment>
<feature type="transmembrane region" description="Helical" evidence="13">
    <location>
        <begin position="12"/>
        <end position="32"/>
    </location>
</feature>
<evidence type="ECO:0000256" key="12">
    <source>
        <dbReference type="ARBA" id="ARBA00023221"/>
    </source>
</evidence>
<evidence type="ECO:0000256" key="10">
    <source>
        <dbReference type="ARBA" id="ARBA00023136"/>
    </source>
</evidence>
<evidence type="ECO:0000256" key="1">
    <source>
        <dbReference type="ARBA" id="ARBA00004141"/>
    </source>
</evidence>
<name>A0ABR1QZZ3_9PEZI</name>
<keyword evidence="5 13" id="KW-0752">Steroid biosynthesis</keyword>
<protein>
    <recommendedName>
        <fullName evidence="13">Delta(14)-sterol reductase</fullName>
    </recommendedName>
    <alternativeName>
        <fullName evidence="13">C-14 sterol reductase</fullName>
    </alternativeName>
    <alternativeName>
        <fullName evidence="13">Sterol C14-reductase</fullName>
    </alternativeName>
</protein>
<comment type="subcellular location">
    <subcellularLocation>
        <location evidence="1">Membrane</location>
        <topology evidence="1">Multi-pass membrane protein</topology>
    </subcellularLocation>
</comment>
<dbReference type="Proteomes" id="UP001396898">
    <property type="component" value="Unassembled WGS sequence"/>
</dbReference>
<dbReference type="InterPro" id="IPR018083">
    <property type="entry name" value="Sterol_reductase_CS"/>
</dbReference>
<accession>A0ABR1QZZ3</accession>
<feature type="transmembrane region" description="Helical" evidence="13">
    <location>
        <begin position="114"/>
        <end position="133"/>
    </location>
</feature>
<evidence type="ECO:0000313" key="14">
    <source>
        <dbReference type="EMBL" id="KAK7994265.1"/>
    </source>
</evidence>
<keyword evidence="15" id="KW-1185">Reference proteome</keyword>
<sequence length="482" mass="54458">MAPLKPKYEFGGPLGAPVIFFSLPVLLNVLYFTCNDKTGCPAPILLSPRDFTWETLKSQIPWPQDGIWSFASWRVTSWLLAYYMLSLVLHVVLPANEILGTKLKQSDRPLKYRLNSFSSTVVQLVACAIGTYYQGADFVVWTFISDNYLQLLTASLILSYLISLYVYLASFGIDPTKPDPNLRELADGGHTGNAIYDFIIGRELNPRITLPIFGEIDLKTWLEMRPGLTGWILLDLAFVAKQYRTYGFLSDSILFTAAAQTYYVLEGQYFESGLLGMMDITLDGLGFMLVFGNIAWVPFLYSTQCRYLSVHPVHLGSTGLVAVAAVFALGLYIFRATNSQRKRFRAEPDHPSVKDLPFIQTKRGTRLLTGGWWGMSRHMNYLGDWIQAWPFSIPTLLAGYLILPAGIDPPESGTITMLDGRVVVQGPAKGYGMVFTYLYVVYFATLLMHRERRDNLACAEKYGEDWEKYTKTVRWRILPGVY</sequence>